<dbReference type="RefSeq" id="WP_185178953.1">
    <property type="nucleotide sequence ID" value="NZ_CBCSEP010000007.1"/>
</dbReference>
<comment type="caution">
    <text evidence="8">The sequence shown here is derived from an EMBL/GenBank/DDBJ whole genome shotgun (WGS) entry which is preliminary data.</text>
</comment>
<dbReference type="InterPro" id="IPR014284">
    <property type="entry name" value="RNA_pol_sigma-70_dom"/>
</dbReference>
<dbReference type="GO" id="GO:0006352">
    <property type="term" value="P:DNA-templated transcription initiation"/>
    <property type="evidence" value="ECO:0007669"/>
    <property type="project" value="InterPro"/>
</dbReference>
<feature type="domain" description="RNA polymerase sigma-70 region 2" evidence="6">
    <location>
        <begin position="30"/>
        <end position="98"/>
    </location>
</feature>
<keyword evidence="4" id="KW-0238">DNA-binding</keyword>
<evidence type="ECO:0000256" key="3">
    <source>
        <dbReference type="ARBA" id="ARBA00023082"/>
    </source>
</evidence>
<dbReference type="Proteomes" id="UP000574133">
    <property type="component" value="Unassembled WGS sequence"/>
</dbReference>
<gene>
    <name evidence="8" type="ORF">H4Q31_10080</name>
</gene>
<dbReference type="InterPro" id="IPR007627">
    <property type="entry name" value="RNA_pol_sigma70_r2"/>
</dbReference>
<dbReference type="Gene3D" id="1.10.10.10">
    <property type="entry name" value="Winged helix-like DNA-binding domain superfamily/Winged helix DNA-binding domain"/>
    <property type="match status" value="1"/>
</dbReference>
<reference evidence="8 9" key="1">
    <citation type="submission" date="2020-08" db="EMBL/GenBank/DDBJ databases">
        <title>Cohnella phylogeny.</title>
        <authorList>
            <person name="Dunlap C."/>
        </authorList>
    </citation>
    <scope>NUCLEOTIDE SEQUENCE [LARGE SCALE GENOMIC DNA]</scope>
    <source>
        <strain evidence="8 9">DSM 103658</strain>
    </source>
</reference>
<evidence type="ECO:0000256" key="5">
    <source>
        <dbReference type="ARBA" id="ARBA00023163"/>
    </source>
</evidence>
<dbReference type="Gene3D" id="1.10.1740.10">
    <property type="match status" value="1"/>
</dbReference>
<dbReference type="GO" id="GO:0016987">
    <property type="term" value="F:sigma factor activity"/>
    <property type="evidence" value="ECO:0007669"/>
    <property type="project" value="UniProtKB-KW"/>
</dbReference>
<keyword evidence="9" id="KW-1185">Reference proteome</keyword>
<evidence type="ECO:0000256" key="4">
    <source>
        <dbReference type="ARBA" id="ARBA00023125"/>
    </source>
</evidence>
<dbReference type="SUPFAM" id="SSF88659">
    <property type="entry name" value="Sigma3 and sigma4 domains of RNA polymerase sigma factors"/>
    <property type="match status" value="1"/>
</dbReference>
<dbReference type="AlphaFoldDB" id="A0A841T844"/>
<keyword evidence="5" id="KW-0804">Transcription</keyword>
<dbReference type="SUPFAM" id="SSF88946">
    <property type="entry name" value="Sigma2 domain of RNA polymerase sigma factors"/>
    <property type="match status" value="1"/>
</dbReference>
<keyword evidence="2" id="KW-0805">Transcription regulation</keyword>
<evidence type="ECO:0000259" key="6">
    <source>
        <dbReference type="Pfam" id="PF04542"/>
    </source>
</evidence>
<dbReference type="GO" id="GO:0003677">
    <property type="term" value="F:DNA binding"/>
    <property type="evidence" value="ECO:0007669"/>
    <property type="project" value="UniProtKB-KW"/>
</dbReference>
<dbReference type="InterPro" id="IPR007630">
    <property type="entry name" value="RNA_pol_sigma70_r4"/>
</dbReference>
<dbReference type="InterPro" id="IPR039425">
    <property type="entry name" value="RNA_pol_sigma-70-like"/>
</dbReference>
<comment type="similarity">
    <text evidence="1">Belongs to the sigma-70 factor family. ECF subfamily.</text>
</comment>
<dbReference type="InterPro" id="IPR013325">
    <property type="entry name" value="RNA_pol_sigma_r2"/>
</dbReference>
<evidence type="ECO:0000256" key="1">
    <source>
        <dbReference type="ARBA" id="ARBA00010641"/>
    </source>
</evidence>
<protein>
    <submittedName>
        <fullName evidence="8">Sigma-70 family RNA polymerase sigma factor</fullName>
    </submittedName>
</protein>
<dbReference type="Pfam" id="PF04545">
    <property type="entry name" value="Sigma70_r4"/>
    <property type="match status" value="1"/>
</dbReference>
<dbReference type="Pfam" id="PF04542">
    <property type="entry name" value="Sigma70_r2"/>
    <property type="match status" value="1"/>
</dbReference>
<dbReference type="InterPro" id="IPR036388">
    <property type="entry name" value="WH-like_DNA-bd_sf"/>
</dbReference>
<organism evidence="8 9">
    <name type="scientific">Cohnella lubricantis</name>
    <dbReference type="NCBI Taxonomy" id="2163172"/>
    <lineage>
        <taxon>Bacteria</taxon>
        <taxon>Bacillati</taxon>
        <taxon>Bacillota</taxon>
        <taxon>Bacilli</taxon>
        <taxon>Bacillales</taxon>
        <taxon>Paenibacillaceae</taxon>
        <taxon>Cohnella</taxon>
    </lineage>
</organism>
<dbReference type="InterPro" id="IPR013324">
    <property type="entry name" value="RNA_pol_sigma_r3/r4-like"/>
</dbReference>
<name>A0A841T844_9BACL</name>
<dbReference type="PANTHER" id="PTHR43133:SF62">
    <property type="entry name" value="RNA POLYMERASE SIGMA FACTOR SIGZ"/>
    <property type="match status" value="1"/>
</dbReference>
<evidence type="ECO:0000313" key="8">
    <source>
        <dbReference type="EMBL" id="MBB6677673.1"/>
    </source>
</evidence>
<evidence type="ECO:0000313" key="9">
    <source>
        <dbReference type="Proteomes" id="UP000574133"/>
    </source>
</evidence>
<feature type="domain" description="RNA polymerase sigma-70 region 4" evidence="7">
    <location>
        <begin position="135"/>
        <end position="184"/>
    </location>
</feature>
<evidence type="ECO:0000256" key="2">
    <source>
        <dbReference type="ARBA" id="ARBA00023015"/>
    </source>
</evidence>
<sequence length="201" mass="23129">MNAMARNHNEDMARWVKEIEEGSAEAFDRLYEQAVPWLLPIACQLLGDRMEAEDAIHDVLLAVIRHPERYDRSRGTVEAWLAVQLRSRCLDRLRKRSRIVLQEAAEPSEGERVQAPVRTEEAALDKLEVEAVRQALRDLPGLHRRTLAEAYYSSRSQRELAEEWQVPLGTVKSRIRYGLHHLRKSLERLGWAEAEGGDSRG</sequence>
<keyword evidence="3" id="KW-0731">Sigma factor</keyword>
<evidence type="ECO:0000259" key="7">
    <source>
        <dbReference type="Pfam" id="PF04545"/>
    </source>
</evidence>
<accession>A0A841T844</accession>
<dbReference type="EMBL" id="JACJVN010000034">
    <property type="protein sequence ID" value="MBB6677673.1"/>
    <property type="molecule type" value="Genomic_DNA"/>
</dbReference>
<proteinExistence type="inferred from homology"/>
<dbReference type="PANTHER" id="PTHR43133">
    <property type="entry name" value="RNA POLYMERASE ECF-TYPE SIGMA FACTO"/>
    <property type="match status" value="1"/>
</dbReference>
<dbReference type="NCBIfam" id="TIGR02937">
    <property type="entry name" value="sigma70-ECF"/>
    <property type="match status" value="1"/>
</dbReference>